<dbReference type="InterPro" id="IPR047831">
    <property type="entry name" value="GPR180/TMEM145"/>
</dbReference>
<sequence>MLENVRAVLFMLISTSSFPISHCKFSNGIVSIDSDGGYISKFSFMSVNGSIHFEVAYPETYSPLRLQAYWDSPIAWVDSFNMRLSCSKKQAILRRLSASQVIHLEPNLNSWCQRMPISNQVVQELSLNSYEDKADDWSVVFASILQKISGAVEAAREWLSPLGPPDNRMKTASHMKPSVANNVTQKEVPTIQPIHQKSRLPHVVQVAWETLAKSSDPEAKNYMQNLIYCKSPTIPLRFTRPVWWFFMLERCQEEQTQSVVDSSKQSPRTSELGTPRRVTGLHAVYQLSLRNGIVGDLFHEHFSAQKFGSLEMDIVFLLFLLVLLCLAGVVASMSVLCACAFSLITKCALRDFSRLRMISRRFG</sequence>
<keyword evidence="5" id="KW-1185">Reference proteome</keyword>
<feature type="domain" description="GPR180-like N-terminal" evidence="3">
    <location>
        <begin position="28"/>
        <end position="120"/>
    </location>
</feature>
<keyword evidence="2" id="KW-0732">Signal</keyword>
<dbReference type="EMBL" id="LUCH01005507">
    <property type="protein sequence ID" value="KAF5398016.1"/>
    <property type="molecule type" value="Genomic_DNA"/>
</dbReference>
<evidence type="ECO:0000256" key="2">
    <source>
        <dbReference type="SAM" id="SignalP"/>
    </source>
</evidence>
<proteinExistence type="predicted"/>
<keyword evidence="1" id="KW-0472">Membrane</keyword>
<dbReference type="Proteomes" id="UP000748531">
    <property type="component" value="Unassembled WGS sequence"/>
</dbReference>
<evidence type="ECO:0000313" key="4">
    <source>
        <dbReference type="EMBL" id="KAF5398016.1"/>
    </source>
</evidence>
<dbReference type="Pfam" id="PF21892">
    <property type="entry name" value="TMEM145_N"/>
    <property type="match status" value="1"/>
</dbReference>
<organism evidence="4 5">
    <name type="scientific">Paragonimus heterotremus</name>
    <dbReference type="NCBI Taxonomy" id="100268"/>
    <lineage>
        <taxon>Eukaryota</taxon>
        <taxon>Metazoa</taxon>
        <taxon>Spiralia</taxon>
        <taxon>Lophotrochozoa</taxon>
        <taxon>Platyhelminthes</taxon>
        <taxon>Trematoda</taxon>
        <taxon>Digenea</taxon>
        <taxon>Plagiorchiida</taxon>
        <taxon>Troglotremata</taxon>
        <taxon>Troglotrematidae</taxon>
        <taxon>Paragonimus</taxon>
    </lineage>
</organism>
<feature type="transmembrane region" description="Helical" evidence="1">
    <location>
        <begin position="314"/>
        <end position="344"/>
    </location>
</feature>
<keyword evidence="1" id="KW-1133">Transmembrane helix</keyword>
<dbReference type="AlphaFoldDB" id="A0A8J4WF63"/>
<dbReference type="PANTHER" id="PTHR23252">
    <property type="entry name" value="INTIMAL THICKNESS RECEPTOR-RELATED"/>
    <property type="match status" value="1"/>
</dbReference>
<name>A0A8J4WF63_9TREM</name>
<reference evidence="4" key="1">
    <citation type="submission" date="2019-05" db="EMBL/GenBank/DDBJ databases">
        <title>Annotation for the trematode Paragonimus heterotremus.</title>
        <authorList>
            <person name="Choi Y.-J."/>
        </authorList>
    </citation>
    <scope>NUCLEOTIDE SEQUENCE</scope>
    <source>
        <strain evidence="4">LC</strain>
    </source>
</reference>
<evidence type="ECO:0000256" key="1">
    <source>
        <dbReference type="SAM" id="Phobius"/>
    </source>
</evidence>
<gene>
    <name evidence="4" type="ORF">PHET_08846</name>
</gene>
<evidence type="ECO:0000259" key="3">
    <source>
        <dbReference type="Pfam" id="PF21892"/>
    </source>
</evidence>
<comment type="caution">
    <text evidence="4">The sequence shown here is derived from an EMBL/GenBank/DDBJ whole genome shotgun (WGS) entry which is preliminary data.</text>
</comment>
<keyword evidence="1" id="KW-0812">Transmembrane</keyword>
<dbReference type="OrthoDB" id="205745at2759"/>
<dbReference type="PANTHER" id="PTHR23252:SF24">
    <property type="entry name" value="TRANSMEMBRANE PROTEIN 145"/>
    <property type="match status" value="1"/>
</dbReference>
<accession>A0A8J4WF63</accession>
<protein>
    <recommendedName>
        <fullName evidence="3">GPR180-like N-terminal domain-containing protein</fullName>
    </recommendedName>
</protein>
<evidence type="ECO:0000313" key="5">
    <source>
        <dbReference type="Proteomes" id="UP000748531"/>
    </source>
</evidence>
<feature type="chain" id="PRO_5035190236" description="GPR180-like N-terminal domain-containing protein" evidence="2">
    <location>
        <begin position="24"/>
        <end position="363"/>
    </location>
</feature>
<dbReference type="InterPro" id="IPR053880">
    <property type="entry name" value="GPR180-like_N"/>
</dbReference>
<feature type="signal peptide" evidence="2">
    <location>
        <begin position="1"/>
        <end position="23"/>
    </location>
</feature>